<dbReference type="Proteomes" id="UP001337723">
    <property type="component" value="Chromosome"/>
</dbReference>
<comment type="subcellular location">
    <subcellularLocation>
        <location evidence="10">Cell membrane</location>
    </subcellularLocation>
</comment>
<feature type="active site" description="Proton acceptor" evidence="8">
    <location>
        <position position="66"/>
    </location>
</feature>
<proteinExistence type="inferred from homology"/>
<dbReference type="GO" id="GO:0009245">
    <property type="term" value="P:lipid A biosynthetic process"/>
    <property type="evidence" value="ECO:0007669"/>
    <property type="project" value="TreeGrafter"/>
</dbReference>
<protein>
    <recommendedName>
        <fullName evidence="4 10">3-deoxy-D-manno-octulosonic acid transferase</fullName>
        <shortName evidence="10">Kdo transferase</shortName>
        <ecNumber evidence="3 10">2.4.99.12</ecNumber>
    </recommendedName>
    <alternativeName>
        <fullName evidence="6 10">Lipid IV(A) 3-deoxy-D-manno-octulosonic acid transferase</fullName>
    </alternativeName>
</protein>
<organism evidence="12 13">
    <name type="scientific">Roseicyclus marinus</name>
    <dbReference type="NCBI Taxonomy" id="2161673"/>
    <lineage>
        <taxon>Bacteria</taxon>
        <taxon>Pseudomonadati</taxon>
        <taxon>Pseudomonadota</taxon>
        <taxon>Alphaproteobacteria</taxon>
        <taxon>Rhodobacterales</taxon>
        <taxon>Roseobacteraceae</taxon>
        <taxon>Roseicyclus</taxon>
    </lineage>
</organism>
<dbReference type="KEGG" id="rmai:MACH21_02440"/>
<evidence type="ECO:0000259" key="11">
    <source>
        <dbReference type="Pfam" id="PF04413"/>
    </source>
</evidence>
<dbReference type="Gene3D" id="3.40.50.2000">
    <property type="entry name" value="Glycogen Phosphorylase B"/>
    <property type="match status" value="1"/>
</dbReference>
<evidence type="ECO:0000256" key="7">
    <source>
        <dbReference type="ARBA" id="ARBA00049183"/>
    </source>
</evidence>
<feature type="site" description="Transition state stabilizer" evidence="9">
    <location>
        <position position="214"/>
    </location>
</feature>
<name>A0AA48H5I6_9RHOB</name>
<evidence type="ECO:0000313" key="13">
    <source>
        <dbReference type="Proteomes" id="UP001337723"/>
    </source>
</evidence>
<dbReference type="PANTHER" id="PTHR42755:SF1">
    <property type="entry name" value="3-DEOXY-D-MANNO-OCTULOSONIC ACID TRANSFERASE, MITOCHONDRIAL-RELATED"/>
    <property type="match status" value="1"/>
</dbReference>
<keyword evidence="13" id="KW-1185">Reference proteome</keyword>
<evidence type="ECO:0000256" key="1">
    <source>
        <dbReference type="ARBA" id="ARBA00003394"/>
    </source>
</evidence>
<dbReference type="Pfam" id="PF04413">
    <property type="entry name" value="Glycos_transf_N"/>
    <property type="match status" value="1"/>
</dbReference>
<evidence type="ECO:0000256" key="4">
    <source>
        <dbReference type="ARBA" id="ARBA00019077"/>
    </source>
</evidence>
<dbReference type="InterPro" id="IPR038107">
    <property type="entry name" value="Glycos_transf_N_sf"/>
</dbReference>
<comment type="function">
    <text evidence="1 10">Involved in lipopolysaccharide (LPS) biosynthesis. Catalyzes the transfer of 3-deoxy-D-manno-octulosonate (Kdo) residue(s) from CMP-Kdo to lipid IV(A), the tetraacyldisaccharide-1,4'-bisphosphate precursor of lipid A.</text>
</comment>
<evidence type="ECO:0000256" key="9">
    <source>
        <dbReference type="PIRSR" id="PIRSR639901-2"/>
    </source>
</evidence>
<dbReference type="GO" id="GO:0043842">
    <property type="term" value="F:Kdo transferase activity"/>
    <property type="evidence" value="ECO:0007669"/>
    <property type="project" value="UniProtKB-EC"/>
</dbReference>
<evidence type="ECO:0000256" key="5">
    <source>
        <dbReference type="ARBA" id="ARBA00022679"/>
    </source>
</evidence>
<dbReference type="SUPFAM" id="SSF53756">
    <property type="entry name" value="UDP-Glycosyltransferase/glycogen phosphorylase"/>
    <property type="match status" value="1"/>
</dbReference>
<evidence type="ECO:0000313" key="12">
    <source>
        <dbReference type="EMBL" id="BDW84067.1"/>
    </source>
</evidence>
<dbReference type="AlphaFoldDB" id="A0AA48H5I6"/>
<accession>A0AA48H5I6</accession>
<sequence length="435" mass="47987">MTQSLALSLYLLWSRLNGPRFAERKLRERLLEGKEDPARIDERRGIAGRPRPDGPLIWFHAASVGESVALLELVRQLLDDHDTLSVLVTTGTVTSASVMADRLPDGALHQFLPLDARPFVRRFLDHWRPDVAVWTESELWPALICETKARGIPMVLLNARMSKASHDRWRFLRGMARSLLSRFDRALVQDGLTEIYLRRLGLPVDRMEVTGTLKEGAAALPVKTSELESMRAEIGGRPVWVAASTHPGEEEKVLEAHRLAMRTNPRLLLILVPRHPARGDDVANLLTAGNWPFTRRSLGEGPEAEAPVYLADTMGELGLWYRLAPVSFVGGSWEPIGGHNPFEPAALGSAILHGPYVTNFVDIYQRLTEARAARLVSAPQSLAEAVDDLLSPDRAAAMAHAAWEVVSAGADVTERAKTVLLDMLDTSQTQTGARG</sequence>
<evidence type="ECO:0000256" key="2">
    <source>
        <dbReference type="ARBA" id="ARBA00004713"/>
    </source>
</evidence>
<keyword evidence="10" id="KW-0472">Membrane</keyword>
<keyword evidence="5 10" id="KW-0808">Transferase</keyword>
<dbReference type="RefSeq" id="WP_338273610.1">
    <property type="nucleotide sequence ID" value="NZ_AP027266.1"/>
</dbReference>
<dbReference type="GO" id="GO:0005886">
    <property type="term" value="C:plasma membrane"/>
    <property type="evidence" value="ECO:0007669"/>
    <property type="project" value="UniProtKB-SubCell"/>
</dbReference>
<dbReference type="InterPro" id="IPR007507">
    <property type="entry name" value="Glycos_transf_N"/>
</dbReference>
<keyword evidence="10" id="KW-1003">Cell membrane</keyword>
<gene>
    <name evidence="12" type="primary">kdtA</name>
    <name evidence="12" type="ORF">MACH21_02440</name>
</gene>
<dbReference type="Gene3D" id="3.40.50.11720">
    <property type="entry name" value="3-Deoxy-D-manno-octulosonic-acid transferase, N-terminal domain"/>
    <property type="match status" value="1"/>
</dbReference>
<comment type="pathway">
    <text evidence="2 10">Bacterial outer membrane biogenesis; LPS core biosynthesis.</text>
</comment>
<comment type="similarity">
    <text evidence="10">Belongs to the glycosyltransferase group 1 family.</text>
</comment>
<evidence type="ECO:0000256" key="10">
    <source>
        <dbReference type="RuleBase" id="RU365103"/>
    </source>
</evidence>
<comment type="catalytic activity">
    <reaction evidence="7 10">
        <text>lipid IVA (E. coli) + CMP-3-deoxy-beta-D-manno-octulosonate = alpha-Kdo-(2-&gt;6)-lipid IVA (E. coli) + CMP + H(+)</text>
        <dbReference type="Rhea" id="RHEA:28066"/>
        <dbReference type="ChEBI" id="CHEBI:15378"/>
        <dbReference type="ChEBI" id="CHEBI:58603"/>
        <dbReference type="ChEBI" id="CHEBI:60364"/>
        <dbReference type="ChEBI" id="CHEBI:60377"/>
        <dbReference type="ChEBI" id="CHEBI:85987"/>
        <dbReference type="EC" id="2.4.99.12"/>
    </reaction>
</comment>
<dbReference type="InterPro" id="IPR039901">
    <property type="entry name" value="Kdotransferase"/>
</dbReference>
<dbReference type="EMBL" id="AP027266">
    <property type="protein sequence ID" value="BDW84067.1"/>
    <property type="molecule type" value="Genomic_DNA"/>
</dbReference>
<dbReference type="EC" id="2.4.99.12" evidence="3 10"/>
<dbReference type="PANTHER" id="PTHR42755">
    <property type="entry name" value="3-DEOXY-MANNO-OCTULOSONATE CYTIDYLYLTRANSFERASE"/>
    <property type="match status" value="1"/>
</dbReference>
<evidence type="ECO:0000256" key="3">
    <source>
        <dbReference type="ARBA" id="ARBA00012621"/>
    </source>
</evidence>
<dbReference type="GO" id="GO:0009244">
    <property type="term" value="P:lipopolysaccharide core region biosynthetic process"/>
    <property type="evidence" value="ECO:0007669"/>
    <property type="project" value="UniProtKB-UniRule"/>
</dbReference>
<reference evidence="12 13" key="1">
    <citation type="submission" date="2023-01" db="EMBL/GenBank/DDBJ databases">
        <title>Complete genome sequence of Roseicyclus marinus strain Dej080120_10.</title>
        <authorList>
            <person name="Ueki S."/>
            <person name="Maruyama F."/>
        </authorList>
    </citation>
    <scope>NUCLEOTIDE SEQUENCE [LARGE SCALE GENOMIC DNA]</scope>
    <source>
        <strain evidence="12 13">Dej080120_10</strain>
    </source>
</reference>
<feature type="site" description="Transition state stabilizer" evidence="9">
    <location>
        <position position="136"/>
    </location>
</feature>
<keyword evidence="10" id="KW-0448">Lipopolysaccharide biosynthesis</keyword>
<evidence type="ECO:0000256" key="8">
    <source>
        <dbReference type="PIRSR" id="PIRSR639901-1"/>
    </source>
</evidence>
<feature type="domain" description="3-deoxy-D-manno-octulosonic-acid transferase N-terminal" evidence="11">
    <location>
        <begin position="39"/>
        <end position="214"/>
    </location>
</feature>
<evidence type="ECO:0000256" key="6">
    <source>
        <dbReference type="ARBA" id="ARBA00031445"/>
    </source>
</evidence>